<evidence type="ECO:0000256" key="12">
    <source>
        <dbReference type="PROSITE-ProRule" id="PRU00091"/>
    </source>
</evidence>
<dbReference type="SMART" id="SM00064">
    <property type="entry name" value="FYVE"/>
    <property type="match status" value="1"/>
</dbReference>
<evidence type="ECO:0000259" key="17">
    <source>
        <dbReference type="PROSITE" id="PS50866"/>
    </source>
</evidence>
<dbReference type="InterPro" id="IPR009038">
    <property type="entry name" value="GOLD_dom"/>
</dbReference>
<protein>
    <recommendedName>
        <fullName evidence="11">RUN and FYVE domain-containing protein 4</fullName>
    </recommendedName>
</protein>
<feature type="domain" description="RUN" evidence="16">
    <location>
        <begin position="51"/>
        <end position="183"/>
    </location>
</feature>
<evidence type="ECO:0000256" key="4">
    <source>
        <dbReference type="ARBA" id="ARBA00022771"/>
    </source>
</evidence>
<evidence type="ECO:0000256" key="14">
    <source>
        <dbReference type="SAM" id="MobiDB-lite"/>
    </source>
</evidence>
<feature type="region of interest" description="Disordered" evidence="14">
    <location>
        <begin position="1404"/>
        <end position="1474"/>
    </location>
</feature>
<evidence type="ECO:0000256" key="10">
    <source>
        <dbReference type="ARBA" id="ARBA00059075"/>
    </source>
</evidence>
<dbReference type="SUPFAM" id="SSF140741">
    <property type="entry name" value="RUN domain-like"/>
    <property type="match status" value="1"/>
</dbReference>
<keyword evidence="19" id="KW-1185">Reference proteome</keyword>
<keyword evidence="7 13" id="KW-0175">Coiled coil</keyword>
<dbReference type="GO" id="GO:1901098">
    <property type="term" value="P:positive regulation of autophagosome maturation"/>
    <property type="evidence" value="ECO:0007669"/>
    <property type="project" value="TreeGrafter"/>
</dbReference>
<evidence type="ECO:0000259" key="16">
    <source>
        <dbReference type="PROSITE" id="PS50826"/>
    </source>
</evidence>
<keyword evidence="3" id="KW-0479">Metal-binding</keyword>
<dbReference type="GO" id="GO:0051050">
    <property type="term" value="P:positive regulation of transport"/>
    <property type="evidence" value="ECO:0007669"/>
    <property type="project" value="UniProtKB-ARBA"/>
</dbReference>
<dbReference type="Pfam" id="PF01363">
    <property type="entry name" value="FYVE"/>
    <property type="match status" value="1"/>
</dbReference>
<dbReference type="Gene3D" id="1.20.58.900">
    <property type="match status" value="1"/>
</dbReference>
<dbReference type="PROSITE" id="PS50826">
    <property type="entry name" value="RUN"/>
    <property type="match status" value="1"/>
</dbReference>
<dbReference type="Pfam" id="PF02759">
    <property type="entry name" value="RUN"/>
    <property type="match status" value="1"/>
</dbReference>
<evidence type="ECO:0000256" key="13">
    <source>
        <dbReference type="SAM" id="Coils"/>
    </source>
</evidence>
<feature type="compositionally biased region" description="Basic and acidic residues" evidence="14">
    <location>
        <begin position="1417"/>
        <end position="1433"/>
    </location>
</feature>
<dbReference type="InterPro" id="IPR013083">
    <property type="entry name" value="Znf_RING/FYVE/PHD"/>
</dbReference>
<feature type="coiled-coil region" evidence="13">
    <location>
        <begin position="1143"/>
        <end position="1233"/>
    </location>
</feature>
<evidence type="ECO:0000256" key="11">
    <source>
        <dbReference type="ARBA" id="ARBA00069100"/>
    </source>
</evidence>
<feature type="coiled-coil region" evidence="13">
    <location>
        <begin position="1281"/>
        <end position="1308"/>
    </location>
</feature>
<dbReference type="OrthoDB" id="660555at2759"/>
<dbReference type="SUPFAM" id="SSF101576">
    <property type="entry name" value="Supernatant protein factor (SPF), C-terminal domain"/>
    <property type="match status" value="1"/>
</dbReference>
<keyword evidence="4 12" id="KW-0863">Zinc-finger</keyword>
<feature type="domain" description="GOLD" evidence="17">
    <location>
        <begin position="1510"/>
        <end position="1622"/>
    </location>
</feature>
<feature type="coiled-coil region" evidence="13">
    <location>
        <begin position="303"/>
        <end position="341"/>
    </location>
</feature>
<dbReference type="GO" id="GO:0005776">
    <property type="term" value="C:autophagosome"/>
    <property type="evidence" value="ECO:0007669"/>
    <property type="project" value="UniProtKB-SubCell"/>
</dbReference>
<dbReference type="Gene3D" id="3.30.40.10">
    <property type="entry name" value="Zinc/RING finger domain, C3HC4 (zinc finger)"/>
    <property type="match status" value="1"/>
</dbReference>
<feature type="domain" description="FYVE-type" evidence="15">
    <location>
        <begin position="1334"/>
        <end position="1368"/>
    </location>
</feature>
<evidence type="ECO:0000256" key="7">
    <source>
        <dbReference type="ARBA" id="ARBA00023054"/>
    </source>
</evidence>
<evidence type="ECO:0000256" key="5">
    <source>
        <dbReference type="ARBA" id="ARBA00022833"/>
    </source>
</evidence>
<organism evidence="18 19">
    <name type="scientific">Elysia chlorotica</name>
    <name type="common">Eastern emerald elysia</name>
    <name type="synonym">Sea slug</name>
    <dbReference type="NCBI Taxonomy" id="188477"/>
    <lineage>
        <taxon>Eukaryota</taxon>
        <taxon>Metazoa</taxon>
        <taxon>Spiralia</taxon>
        <taxon>Lophotrochozoa</taxon>
        <taxon>Mollusca</taxon>
        <taxon>Gastropoda</taxon>
        <taxon>Heterobranchia</taxon>
        <taxon>Euthyneura</taxon>
        <taxon>Panpulmonata</taxon>
        <taxon>Sacoglossa</taxon>
        <taxon>Placobranchoidea</taxon>
        <taxon>Plakobranchidae</taxon>
        <taxon>Elysia</taxon>
    </lineage>
</organism>
<dbReference type="InterPro" id="IPR037213">
    <property type="entry name" value="Run_dom_sf"/>
</dbReference>
<reference evidence="18 19" key="1">
    <citation type="submission" date="2019-01" db="EMBL/GenBank/DDBJ databases">
        <title>A draft genome assembly of the solar-powered sea slug Elysia chlorotica.</title>
        <authorList>
            <person name="Cai H."/>
            <person name="Li Q."/>
            <person name="Fang X."/>
            <person name="Li J."/>
            <person name="Curtis N.E."/>
            <person name="Altenburger A."/>
            <person name="Shibata T."/>
            <person name="Feng M."/>
            <person name="Maeda T."/>
            <person name="Schwartz J.A."/>
            <person name="Shigenobu S."/>
            <person name="Lundholm N."/>
            <person name="Nishiyama T."/>
            <person name="Yang H."/>
            <person name="Hasebe M."/>
            <person name="Li S."/>
            <person name="Pierce S.K."/>
            <person name="Wang J."/>
        </authorList>
    </citation>
    <scope>NUCLEOTIDE SEQUENCE [LARGE SCALE GENOMIC DNA]</scope>
    <source>
        <strain evidence="18">EC2010</strain>
        <tissue evidence="18">Whole organism of an adult</tissue>
    </source>
</reference>
<dbReference type="InterPro" id="IPR000306">
    <property type="entry name" value="Znf_FYVE"/>
</dbReference>
<name>A0A3S0ZFD6_ELYCH</name>
<feature type="compositionally biased region" description="Acidic residues" evidence="14">
    <location>
        <begin position="1407"/>
        <end position="1416"/>
    </location>
</feature>
<evidence type="ECO:0000256" key="8">
    <source>
        <dbReference type="ARBA" id="ARBA00023228"/>
    </source>
</evidence>
<comment type="function">
    <text evidence="10">ARL8 effector that promotes the coupling of endolysosomes to dynein-dynactin for retrograde transport along microtubules. Acts by binding both GTP-bound ARL8 and dynein-dynactin. In nonneuronal cells, promotes concentration of endolysosomes in the juxtanuclear area. In hippocampal neurons, drives retrograde transport of endolysosomes from the axon to the soma. Positive regulator of macroautophagy in dendritic cells. Increases autophagic flux, probably by stimulating both autophagosome formation and facilitating tethering with lysosomes. Binds to phosphatidylinositol 3-phosphate (PtdIns3P) through its FYVE-type zinc finger. Positive regulator of osteosclast bone-resorbing activity, possibly by promoting late endosome-lysosome fusion by acting as an adapter protein between RAB7A on late endosomes and LAMP2 on primary lysosomes.</text>
</comment>
<dbReference type="GO" id="GO:0006914">
    <property type="term" value="P:autophagy"/>
    <property type="evidence" value="ECO:0007669"/>
    <property type="project" value="UniProtKB-KW"/>
</dbReference>
<dbReference type="GO" id="GO:0005764">
    <property type="term" value="C:lysosome"/>
    <property type="evidence" value="ECO:0007669"/>
    <property type="project" value="UniProtKB-SubCell"/>
</dbReference>
<dbReference type="InterPro" id="IPR036598">
    <property type="entry name" value="GOLD_dom_sf"/>
</dbReference>
<dbReference type="PANTHER" id="PTHR46753:SF2">
    <property type="entry name" value="FYVE AND COILED-COIL DOMAIN-CONTAINING PROTEIN 1"/>
    <property type="match status" value="1"/>
</dbReference>
<evidence type="ECO:0000259" key="15">
    <source>
        <dbReference type="PROSITE" id="PS50178"/>
    </source>
</evidence>
<evidence type="ECO:0000256" key="1">
    <source>
        <dbReference type="ARBA" id="ARBA00004371"/>
    </source>
</evidence>
<dbReference type="GO" id="GO:0071353">
    <property type="term" value="P:cellular response to interleukin-4"/>
    <property type="evidence" value="ECO:0007669"/>
    <property type="project" value="UniProtKB-ARBA"/>
</dbReference>
<accession>A0A3S0ZFD6</accession>
<dbReference type="PROSITE" id="PS50178">
    <property type="entry name" value="ZF_FYVE"/>
    <property type="match status" value="1"/>
</dbReference>
<feature type="coiled-coil region" evidence="13">
    <location>
        <begin position="643"/>
        <end position="856"/>
    </location>
</feature>
<evidence type="ECO:0000313" key="18">
    <source>
        <dbReference type="EMBL" id="RUS73658.1"/>
    </source>
</evidence>
<dbReference type="FunFam" id="1.20.58.900:FF:000015">
    <property type="entry name" value="RUN and FYVE domain containing 4"/>
    <property type="match status" value="1"/>
</dbReference>
<keyword evidence="9" id="KW-0968">Cytoplasmic vesicle</keyword>
<sequence length="1626" mass="184597">MASAYQASVRTQSGPPPPPACLPMQKKILENVLECIVQLKADFFDNDQPINDDSIVLQRFCAKFEHFLQIGMKEKVSLLGRKKDYWDYFCDCLGASKGINDGIKYVKSLGENKTSLGKGRAFIRFCLVHQRLADMMQQCVVNDKTFDWFIPGTLVTNSKECQHLINSLYDLNSLHFDLSPRGYDLDTSWPAFSNRKHAGSGSWNVPLSRRSSMTSMDAISNISVSVDNNSEVVDRLAKDLETAQSTTSDLSDFFALPSHVKLKLEKDHQEKSQADLIRTLNAKFEEESSRRVNQLAEEEQLWKKERKEEASRMQKEIDRLSAEAEEANSRADTEQSRAEEQIRMLHEMLSEADIKSDNGDFRASLSSLVHTVKELQLQLAQLRDEKSVIQNQLSGEQTDNGKKLSLLEGRLLERERALREAQDASSGVQTQATKLELELKNEQDRTSSLQNEKSRLESALEAKEAELKTWETDFGDLRIKVSELELKNANLATERDYLKSRTEKTEALSSEIKVQLEMAKSDLVKANLNAEKCNAELARQREEWEAQLESGKAEINHLQAKIKDKEMEIENVKKTDQEEASKLLEALEKKDEELAKLRVSLDGATKKLDLVSKEAADLGEGNLVLVEKLALAEAEVETLHGGCRDVEEKVVNLEGEVEKMIQESHEKDAKLADMASQNDLLRQEVEEKVRVVESMESQVMNLDQQMKGVKEQKKEELEKANADLAVLRVEKEELKRNMEVEKERMLGLLKESEGVKRSENEKEEKIASLILEVENLRREKETDVTQLEERARVLNCQINERDQKVSELSKMVENLNSELVQVKEAKGKLETNAGEAGELTAKLQAAEARFANMIAQMDSQASEERQHRENEVASFTDRIKYLETQLADREKFHNASCNDYETKIAELKKKKDELECASSGVSQSTEKMTLELATLSEDKTVLESKFEAAESERLQLQASLAEMSQQVTEITAELNTSSEDSKSLKLQIETMAEDLTQAEDARDDLERQVAAMKEQLRSAEDEAQEKLSQKRNAELQLEEVQSKLEEMESRWRNAESKLEEAESEQQSLQRSKFSAQVLEESLVEARKALEEVRSERSQLQGKQTLIAGGNFILVLWVSPMSDSPDSLTFLTICYTCFSVFSDMEKLSEQLEEERRKSRMTVETLNEEISALQFQLSAEQMQKSETQGDSFSKMEENRSKSELKAVISDQEIIIERLEQELEAAQESQQAESSQVRQQRIKICAQYLEEIRVMVNFVTAAFYERRKLESELTSLRTTFSKSIEDKTAIIKDLESDNAQYRKKLVKLIKDKDTLWHKTDELVTAQKRKSEERWQDNAQVSNCTHCKTEFSLFVRKHHCRLCGRIFCWSCSDFWLDSTLSSKKVRTTFDTKLLVSENGAAQLSASMIANESDDDEDDEGEKTGVEGKEGERSKGVQDADSSSDGLARGHRTVSQAVRSEEDASGGDDDGSNDSNFQVVSQEEIEKSMSLYSRERMNSAVVPPNMTSSMILTAEELESGEVNQQNEVWIKPGKTFVVPVDIGERNTVLHWSFTSQPKDIVFSVTYRSDDSVDLANAEEVVAPCKCDSHKQTVRGELSAKQAGIYSLVFDNTYSKLTSKKVHYWLDYKKDS</sequence>
<dbReference type="PROSITE" id="PS50866">
    <property type="entry name" value="GOLD"/>
    <property type="match status" value="1"/>
</dbReference>
<dbReference type="InterPro" id="IPR017455">
    <property type="entry name" value="Znf_FYVE-rel"/>
</dbReference>
<dbReference type="PANTHER" id="PTHR46753">
    <property type="entry name" value="FYVE AND COILED-COIL DOMAIN-CONTAINING PROTEIN 1"/>
    <property type="match status" value="1"/>
</dbReference>
<dbReference type="SUPFAM" id="SSF57903">
    <property type="entry name" value="FYVE/PHD zinc finger"/>
    <property type="match status" value="1"/>
</dbReference>
<dbReference type="InterPro" id="IPR011011">
    <property type="entry name" value="Znf_FYVE_PHD"/>
</dbReference>
<dbReference type="EMBL" id="RQTK01000913">
    <property type="protein sequence ID" value="RUS73658.1"/>
    <property type="molecule type" value="Genomic_DNA"/>
</dbReference>
<feature type="coiled-coil region" evidence="13">
    <location>
        <begin position="516"/>
        <end position="607"/>
    </location>
</feature>
<evidence type="ECO:0000256" key="2">
    <source>
        <dbReference type="ARBA" id="ARBA00004419"/>
    </source>
</evidence>
<feature type="coiled-coil region" evidence="13">
    <location>
        <begin position="365"/>
        <end position="473"/>
    </location>
</feature>
<dbReference type="SUPFAM" id="SSF57997">
    <property type="entry name" value="Tropomyosin"/>
    <property type="match status" value="1"/>
</dbReference>
<dbReference type="Proteomes" id="UP000271974">
    <property type="component" value="Unassembled WGS sequence"/>
</dbReference>
<dbReference type="Gene3D" id="2.60.120.680">
    <property type="entry name" value="GOLD domain"/>
    <property type="match status" value="1"/>
</dbReference>
<dbReference type="InterPro" id="IPR004012">
    <property type="entry name" value="Run_dom"/>
</dbReference>
<dbReference type="GO" id="GO:0072383">
    <property type="term" value="P:plus-end-directed vesicle transport along microtubule"/>
    <property type="evidence" value="ECO:0007669"/>
    <property type="project" value="TreeGrafter"/>
</dbReference>
<evidence type="ECO:0000256" key="3">
    <source>
        <dbReference type="ARBA" id="ARBA00022723"/>
    </source>
</evidence>
<proteinExistence type="predicted"/>
<dbReference type="STRING" id="188477.A0A3S0ZFD6"/>
<dbReference type="GO" id="GO:0008270">
    <property type="term" value="F:zinc ion binding"/>
    <property type="evidence" value="ECO:0007669"/>
    <property type="project" value="UniProtKB-KW"/>
</dbReference>
<comment type="caution">
    <text evidence="18">The sequence shown here is derived from an EMBL/GenBank/DDBJ whole genome shotgun (WGS) entry which is preliminary data.</text>
</comment>
<keyword evidence="8" id="KW-0458">Lysosome</keyword>
<feature type="coiled-coil region" evidence="13">
    <location>
        <begin position="897"/>
        <end position="1102"/>
    </location>
</feature>
<comment type="subcellular location">
    <subcellularLocation>
        <location evidence="2">Cytoplasmic vesicle</location>
        <location evidence="2">Autophagosome</location>
    </subcellularLocation>
    <subcellularLocation>
        <location evidence="1">Lysosome</location>
    </subcellularLocation>
</comment>
<dbReference type="CDD" id="cd15726">
    <property type="entry name" value="FYVE_FYCO1"/>
    <property type="match status" value="1"/>
</dbReference>
<feature type="compositionally biased region" description="Acidic residues" evidence="14">
    <location>
        <begin position="1458"/>
        <end position="1467"/>
    </location>
</feature>
<gene>
    <name evidence="18" type="ORF">EGW08_018590</name>
</gene>
<keyword evidence="5" id="KW-0862">Zinc</keyword>
<evidence type="ECO:0000256" key="6">
    <source>
        <dbReference type="ARBA" id="ARBA00023006"/>
    </source>
</evidence>
<evidence type="ECO:0000313" key="19">
    <source>
        <dbReference type="Proteomes" id="UP000271974"/>
    </source>
</evidence>
<evidence type="ECO:0000256" key="9">
    <source>
        <dbReference type="ARBA" id="ARBA00023329"/>
    </source>
</evidence>
<dbReference type="InterPro" id="IPR047337">
    <property type="entry name" value="FYVE_FYCO1"/>
</dbReference>
<keyword evidence="6" id="KW-0072">Autophagy</keyword>
<dbReference type="GO" id="GO:0005770">
    <property type="term" value="C:late endosome"/>
    <property type="evidence" value="ECO:0007669"/>
    <property type="project" value="TreeGrafter"/>
</dbReference>